<evidence type="ECO:0000256" key="6">
    <source>
        <dbReference type="SAM" id="MobiDB-lite"/>
    </source>
</evidence>
<dbReference type="InterPro" id="IPR022655">
    <property type="entry name" value="DUF1553"/>
</dbReference>
<dbReference type="RefSeq" id="WP_171227313.1">
    <property type="nucleotide sequence ID" value="NZ_CP053085.1"/>
</dbReference>
<feature type="domain" description="Cytochrome c" evidence="8">
    <location>
        <begin position="22"/>
        <end position="120"/>
    </location>
</feature>
<evidence type="ECO:0000256" key="7">
    <source>
        <dbReference type="SAM" id="SignalP"/>
    </source>
</evidence>
<evidence type="ECO:0000313" key="10">
    <source>
        <dbReference type="Proteomes" id="UP000500938"/>
    </source>
</evidence>
<reference evidence="9 10" key="1">
    <citation type="submission" date="2020-05" db="EMBL/GenBank/DDBJ databases">
        <title>Complete genome sequence of Gemmatimonas greenlandica TET16.</title>
        <authorList>
            <person name="Zeng Y."/>
        </authorList>
    </citation>
    <scope>NUCLEOTIDE SEQUENCE [LARGE SCALE GENOMIC DNA]</scope>
    <source>
        <strain evidence="9 10">TET16</strain>
    </source>
</reference>
<feature type="signal peptide" evidence="7">
    <location>
        <begin position="1"/>
        <end position="24"/>
    </location>
</feature>
<dbReference type="PANTHER" id="PTHR35889:SF3">
    <property type="entry name" value="F-BOX DOMAIN-CONTAINING PROTEIN"/>
    <property type="match status" value="1"/>
</dbReference>
<evidence type="ECO:0000256" key="5">
    <source>
        <dbReference type="SAM" id="Coils"/>
    </source>
</evidence>
<dbReference type="GO" id="GO:0009055">
    <property type="term" value="F:electron transfer activity"/>
    <property type="evidence" value="ECO:0007669"/>
    <property type="project" value="InterPro"/>
</dbReference>
<dbReference type="InterPro" id="IPR011429">
    <property type="entry name" value="Cyt_c_Planctomycete-type"/>
</dbReference>
<keyword evidence="7" id="KW-0732">Signal</keyword>
<proteinExistence type="predicted"/>
<protein>
    <submittedName>
        <fullName evidence="9">DUF1549 domain-containing protein</fullName>
    </submittedName>
</protein>
<evidence type="ECO:0000256" key="2">
    <source>
        <dbReference type="ARBA" id="ARBA00022723"/>
    </source>
</evidence>
<feature type="coiled-coil region" evidence="5">
    <location>
        <begin position="622"/>
        <end position="649"/>
    </location>
</feature>
<name>A0A6M4IWA2_9BACT</name>
<feature type="region of interest" description="Disordered" evidence="6">
    <location>
        <begin position="1009"/>
        <end position="1047"/>
    </location>
</feature>
<dbReference type="SUPFAM" id="SSF46626">
    <property type="entry name" value="Cytochrome c"/>
    <property type="match status" value="2"/>
</dbReference>
<dbReference type="GO" id="GO:0020037">
    <property type="term" value="F:heme binding"/>
    <property type="evidence" value="ECO:0007669"/>
    <property type="project" value="InterPro"/>
</dbReference>
<dbReference type="Pfam" id="PF07635">
    <property type="entry name" value="PSCyt1"/>
    <property type="match status" value="2"/>
</dbReference>
<feature type="chain" id="PRO_5026892893" evidence="7">
    <location>
        <begin position="25"/>
        <end position="1166"/>
    </location>
</feature>
<dbReference type="AlphaFoldDB" id="A0A6M4IWA2"/>
<dbReference type="Pfam" id="PF07583">
    <property type="entry name" value="PSCyt2"/>
    <property type="match status" value="1"/>
</dbReference>
<evidence type="ECO:0000313" key="9">
    <source>
        <dbReference type="EMBL" id="QJR37877.1"/>
    </source>
</evidence>
<dbReference type="GO" id="GO:0046872">
    <property type="term" value="F:metal ion binding"/>
    <property type="evidence" value="ECO:0007669"/>
    <property type="project" value="UniProtKB-KW"/>
</dbReference>
<dbReference type="KEGG" id="ggr:HKW67_21285"/>
<dbReference type="Proteomes" id="UP000500938">
    <property type="component" value="Chromosome"/>
</dbReference>
<keyword evidence="3 4" id="KW-0408">Iron</keyword>
<feature type="domain" description="Cytochrome c" evidence="8">
    <location>
        <begin position="140"/>
        <end position="237"/>
    </location>
</feature>
<gene>
    <name evidence="9" type="ORF">HKW67_21285</name>
</gene>
<dbReference type="Pfam" id="PF07587">
    <property type="entry name" value="PSD1"/>
    <property type="match status" value="1"/>
</dbReference>
<keyword evidence="2 4" id="KW-0479">Metal-binding</keyword>
<keyword evidence="5" id="KW-0175">Coiled coil</keyword>
<dbReference type="PROSITE" id="PS51007">
    <property type="entry name" value="CYTC"/>
    <property type="match status" value="2"/>
</dbReference>
<evidence type="ECO:0000259" key="8">
    <source>
        <dbReference type="PROSITE" id="PS51007"/>
    </source>
</evidence>
<dbReference type="InterPro" id="IPR011444">
    <property type="entry name" value="DUF1549"/>
</dbReference>
<evidence type="ECO:0000256" key="1">
    <source>
        <dbReference type="ARBA" id="ARBA00022617"/>
    </source>
</evidence>
<dbReference type="EMBL" id="CP053085">
    <property type="protein sequence ID" value="QJR37877.1"/>
    <property type="molecule type" value="Genomic_DNA"/>
</dbReference>
<dbReference type="InterPro" id="IPR036909">
    <property type="entry name" value="Cyt_c-like_dom_sf"/>
</dbReference>
<dbReference type="InterPro" id="IPR009056">
    <property type="entry name" value="Cyt_c-like_dom"/>
</dbReference>
<dbReference type="PANTHER" id="PTHR35889">
    <property type="entry name" value="CYCLOINULO-OLIGOSACCHARIDE FRUCTANOTRANSFERASE-RELATED"/>
    <property type="match status" value="1"/>
</dbReference>
<feature type="region of interest" description="Disordered" evidence="6">
    <location>
        <begin position="1097"/>
        <end position="1117"/>
    </location>
</feature>
<keyword evidence="1 4" id="KW-0349">Heme</keyword>
<evidence type="ECO:0000256" key="4">
    <source>
        <dbReference type="PROSITE-ProRule" id="PRU00433"/>
    </source>
</evidence>
<keyword evidence="10" id="KW-1185">Reference proteome</keyword>
<sequence>MKPLVTLFASFATAVAASATPLAAQSTDDFFESRVRPVLARQCVECHSEARTRGRLKLTTRAELLTGGKSGPAIVPGDPDASLLIKAVRHQIAKMEMPRDAPPLSPRDIEGLVEWVKMGAPWPESAPRIVLAASVSAEEGGMTPGARIFVSKVRPVLEQKCFACHTSEERGGLRLDSRERVLKGGKRGPAVIPGNPEQSLIIAALRHEREDLRMPRNAAKLSDAEIQGFVEWVQAGAEWAKTEAPIAMQRRAVTKVEREFWSFSPHPVIKVPTPAKSDWAKTDIDRFVLATLEQRGLTPARAADKRTLIRRATYDLIGLPPTRKEVDAFLADTTVVAFKKVVDRLLASEQYGEKWGRHWLDVTRYGEDDTRGLAQDGSGRERYPMAHVYRDWVVDAFNADMPYDTLVMAHLAADQMPEPRRKDLLPALGFLGQGPWYYDLADPPVARADERHDRVDVTTRGFLGLTVGCARCHDHKYDPIGTHDYYAIAGIFNNANYHEYPIADSARADRFKKDKEFIKKLNDGMGEYMRTESDQLARVLTLQVSKYMMAAWRVTAREQLPKERAALEARLDLETLERWIDFLNDPPKHYPFLTDWQAMIAAPVGTTDEAKAEAKKKAQGLADAFQRLLIDVTAEQKKLEEKNKRIIAKGTPLDEVKSIPMPNGFESFFDQHQLELATMDRSRFNLYLDVFAVDLDNELDTFFPKPALLRFNGWGLERQLSRVSADYLASMREEVKRLQKALPDIPFVMGVQDKPKESLDDIALHIRGSPLSLGERVPRGFPLVLQPGTPVVYQEGSGRLQLAQDIAKHPLAARVIVNRVWGWHMGAGIVRTPSNFGFAGARPTNPELLEYLAARFVANGRSIKGLHRDIMLSSVYQMASDHDAKSAAIDPENQYLWRFNRQRLSAEGIRDALLSVSGQLVDSIGGPSLELDDEKNNRRTLYASVSRFQPNIFLQTFDFPSPSLSAERRFATNVPLQSLYFMNSPFVLRQAQALVRRLADSTAATVVAQDSGTGGPAAPRRTALKPMATTSTDTGAAAAGPPPPKRFDDRAMIRAAYPLLYGREAAGEEIELGLAFLANQRASLLVSETAKAAAEAKKAETKKADATKADTTKADTTKADTTKADTTKAAAEAKKDQDLLARRVSMKAWTQYARALFSAAEFRFID</sequence>
<evidence type="ECO:0000256" key="3">
    <source>
        <dbReference type="ARBA" id="ARBA00023004"/>
    </source>
</evidence>
<organism evidence="9 10">
    <name type="scientific">Gemmatimonas groenlandica</name>
    <dbReference type="NCBI Taxonomy" id="2732249"/>
    <lineage>
        <taxon>Bacteria</taxon>
        <taxon>Pseudomonadati</taxon>
        <taxon>Gemmatimonadota</taxon>
        <taxon>Gemmatimonadia</taxon>
        <taxon>Gemmatimonadales</taxon>
        <taxon>Gemmatimonadaceae</taxon>
        <taxon>Gemmatimonas</taxon>
    </lineage>
</organism>
<accession>A0A6M4IWA2</accession>